<keyword evidence="1" id="KW-0732">Signal</keyword>
<reference evidence="2" key="1">
    <citation type="journal article" date="2023" name="G3 (Bethesda)">
        <title>A reference genome for the long-term kleptoplast-retaining sea slug Elysia crispata morphotype clarki.</title>
        <authorList>
            <person name="Eastman K.E."/>
            <person name="Pendleton A.L."/>
            <person name="Shaikh M.A."/>
            <person name="Suttiyut T."/>
            <person name="Ogas R."/>
            <person name="Tomko P."/>
            <person name="Gavelis G."/>
            <person name="Widhalm J.R."/>
            <person name="Wisecaver J.H."/>
        </authorList>
    </citation>
    <scope>NUCLEOTIDE SEQUENCE</scope>
    <source>
        <strain evidence="2">ECLA1</strain>
    </source>
</reference>
<keyword evidence="3" id="KW-1185">Reference proteome</keyword>
<sequence>MLPELLLVGGFQLLSVLSSIGGAAVAEGKHEQVVDVVPDHSNRLGPHQLTARNKPDQGQATAIYSTHHSPLQDSTLPGPALCDVQTPPPGTLRCVADLLVTIILSVSCASIVFTSRPCPVPTVHCPINTS</sequence>
<accession>A0AAE1EAD5</accession>
<feature type="chain" id="PRO_5041929287" description="Secreted protein" evidence="1">
    <location>
        <begin position="29"/>
        <end position="130"/>
    </location>
</feature>
<protein>
    <recommendedName>
        <fullName evidence="4">Secreted protein</fullName>
    </recommendedName>
</protein>
<dbReference type="EMBL" id="JAWDGP010000635">
    <property type="protein sequence ID" value="KAK3798718.1"/>
    <property type="molecule type" value="Genomic_DNA"/>
</dbReference>
<name>A0AAE1EAD5_9GAST</name>
<feature type="signal peptide" evidence="1">
    <location>
        <begin position="1"/>
        <end position="28"/>
    </location>
</feature>
<dbReference type="Proteomes" id="UP001283361">
    <property type="component" value="Unassembled WGS sequence"/>
</dbReference>
<evidence type="ECO:0000313" key="2">
    <source>
        <dbReference type="EMBL" id="KAK3798718.1"/>
    </source>
</evidence>
<proteinExistence type="predicted"/>
<dbReference type="AlphaFoldDB" id="A0AAE1EAD5"/>
<evidence type="ECO:0008006" key="4">
    <source>
        <dbReference type="Google" id="ProtNLM"/>
    </source>
</evidence>
<evidence type="ECO:0000313" key="3">
    <source>
        <dbReference type="Proteomes" id="UP001283361"/>
    </source>
</evidence>
<organism evidence="2 3">
    <name type="scientific">Elysia crispata</name>
    <name type="common">lettuce slug</name>
    <dbReference type="NCBI Taxonomy" id="231223"/>
    <lineage>
        <taxon>Eukaryota</taxon>
        <taxon>Metazoa</taxon>
        <taxon>Spiralia</taxon>
        <taxon>Lophotrochozoa</taxon>
        <taxon>Mollusca</taxon>
        <taxon>Gastropoda</taxon>
        <taxon>Heterobranchia</taxon>
        <taxon>Euthyneura</taxon>
        <taxon>Panpulmonata</taxon>
        <taxon>Sacoglossa</taxon>
        <taxon>Placobranchoidea</taxon>
        <taxon>Plakobranchidae</taxon>
        <taxon>Elysia</taxon>
    </lineage>
</organism>
<comment type="caution">
    <text evidence="2">The sequence shown here is derived from an EMBL/GenBank/DDBJ whole genome shotgun (WGS) entry which is preliminary data.</text>
</comment>
<evidence type="ECO:0000256" key="1">
    <source>
        <dbReference type="SAM" id="SignalP"/>
    </source>
</evidence>
<gene>
    <name evidence="2" type="ORF">RRG08_008830</name>
</gene>